<dbReference type="SUPFAM" id="SSF56349">
    <property type="entry name" value="DNA breaking-rejoining enzymes"/>
    <property type="match status" value="1"/>
</dbReference>
<dbReference type="Pfam" id="PF00589">
    <property type="entry name" value="Phage_integrase"/>
    <property type="match status" value="1"/>
</dbReference>
<evidence type="ECO:0000256" key="3">
    <source>
        <dbReference type="ARBA" id="ARBA00023125"/>
    </source>
</evidence>
<evidence type="ECO:0000313" key="9">
    <source>
        <dbReference type="Proteomes" id="UP000002743"/>
    </source>
</evidence>
<feature type="domain" description="Core-binding (CB)" evidence="7">
    <location>
        <begin position="58"/>
        <end position="138"/>
    </location>
</feature>
<dbReference type="InterPro" id="IPR010998">
    <property type="entry name" value="Integrase_recombinase_N"/>
</dbReference>
<dbReference type="GO" id="GO:0003677">
    <property type="term" value="F:DNA binding"/>
    <property type="evidence" value="ECO:0007669"/>
    <property type="project" value="UniProtKB-UniRule"/>
</dbReference>
<reference evidence="9" key="1">
    <citation type="submission" date="2009-07" db="EMBL/GenBank/DDBJ databases">
        <title>Complete sequence of chromosome of Methylovorus sp. SIP3-4.</title>
        <authorList>
            <person name="Lucas S."/>
            <person name="Copeland A."/>
            <person name="Lapidus A."/>
            <person name="Glavina del Rio T."/>
            <person name="Tice H."/>
            <person name="Bruce D."/>
            <person name="Goodwin L."/>
            <person name="Pitluck S."/>
            <person name="Clum A."/>
            <person name="Larimer F."/>
            <person name="Land M."/>
            <person name="Hauser L."/>
            <person name="Kyrpides N."/>
            <person name="Mikhailova N."/>
            <person name="Kayluzhnaya M."/>
            <person name="Chistoserdova L."/>
        </authorList>
    </citation>
    <scope>NUCLEOTIDE SEQUENCE [LARGE SCALE GENOMIC DNA]</scope>
    <source>
        <strain evidence="9">SIP3-4</strain>
    </source>
</reference>
<keyword evidence="3 5" id="KW-0238">DNA-binding</keyword>
<dbReference type="Gene3D" id="1.10.443.10">
    <property type="entry name" value="Intergrase catalytic core"/>
    <property type="match status" value="1"/>
</dbReference>
<dbReference type="GO" id="GO:0015074">
    <property type="term" value="P:DNA integration"/>
    <property type="evidence" value="ECO:0007669"/>
    <property type="project" value="UniProtKB-KW"/>
</dbReference>
<dbReference type="EMBL" id="CP001674">
    <property type="protein sequence ID" value="ACT50708.1"/>
    <property type="molecule type" value="Genomic_DNA"/>
</dbReference>
<dbReference type="PANTHER" id="PTHR30349">
    <property type="entry name" value="PHAGE INTEGRASE-RELATED"/>
    <property type="match status" value="1"/>
</dbReference>
<dbReference type="KEGG" id="mei:Msip34_1463"/>
<dbReference type="GO" id="GO:0006310">
    <property type="term" value="P:DNA recombination"/>
    <property type="evidence" value="ECO:0007669"/>
    <property type="project" value="UniProtKB-KW"/>
</dbReference>
<evidence type="ECO:0000256" key="1">
    <source>
        <dbReference type="ARBA" id="ARBA00008857"/>
    </source>
</evidence>
<keyword evidence="9" id="KW-1185">Reference proteome</keyword>
<dbReference type="HOGENOM" id="CLU_027562_17_7_4"/>
<comment type="similarity">
    <text evidence="1">Belongs to the 'phage' integrase family.</text>
</comment>
<keyword evidence="4" id="KW-0233">DNA recombination</keyword>
<dbReference type="OrthoDB" id="662444at2"/>
<name>C6XDT3_METGS</name>
<dbReference type="InterPro" id="IPR050090">
    <property type="entry name" value="Tyrosine_recombinase_XerCD"/>
</dbReference>
<evidence type="ECO:0000256" key="5">
    <source>
        <dbReference type="PROSITE-ProRule" id="PRU01248"/>
    </source>
</evidence>
<keyword evidence="2" id="KW-0229">DNA integration</keyword>
<dbReference type="InterPro" id="IPR044068">
    <property type="entry name" value="CB"/>
</dbReference>
<protein>
    <submittedName>
        <fullName evidence="8">Integrase family protein</fullName>
    </submittedName>
</protein>
<dbReference type="Gene3D" id="1.10.150.130">
    <property type="match status" value="1"/>
</dbReference>
<dbReference type="InterPro" id="IPR013762">
    <property type="entry name" value="Integrase-like_cat_sf"/>
</dbReference>
<accession>C6XDT3</accession>
<evidence type="ECO:0000256" key="2">
    <source>
        <dbReference type="ARBA" id="ARBA00022908"/>
    </source>
</evidence>
<dbReference type="Proteomes" id="UP000002743">
    <property type="component" value="Chromosome"/>
</dbReference>
<dbReference type="PROSITE" id="PS51900">
    <property type="entry name" value="CB"/>
    <property type="match status" value="1"/>
</dbReference>
<reference evidence="8 9" key="2">
    <citation type="journal article" date="2011" name="J. Bacteriol.">
        <title>Genomes of three methylotrophs from a single niche uncover genetic and metabolic divergence of Methylophilaceae.</title>
        <authorList>
            <person name="Lapidus A."/>
            <person name="Clum A."/>
            <person name="Labutti K."/>
            <person name="Kaluzhnaya M.G."/>
            <person name="Lim S."/>
            <person name="Beck D.A."/>
            <person name="Glavina Del Rio T."/>
            <person name="Nolan M."/>
            <person name="Mavromatis K."/>
            <person name="Huntemann M."/>
            <person name="Lucas S."/>
            <person name="Lidstrom M.E."/>
            <person name="Ivanova N."/>
            <person name="Chistoserdova L."/>
        </authorList>
    </citation>
    <scope>NUCLEOTIDE SEQUENCE [LARGE SCALE GENOMIC DNA]</scope>
    <source>
        <strain evidence="8 9">SIP3-4</strain>
    </source>
</reference>
<dbReference type="CDD" id="cd00796">
    <property type="entry name" value="INT_Rci_Hp1_C"/>
    <property type="match status" value="1"/>
</dbReference>
<evidence type="ECO:0000313" key="8">
    <source>
        <dbReference type="EMBL" id="ACT50708.1"/>
    </source>
</evidence>
<dbReference type="eggNOG" id="COG4974">
    <property type="taxonomic scope" value="Bacteria"/>
</dbReference>
<proteinExistence type="inferred from homology"/>
<dbReference type="InterPro" id="IPR002104">
    <property type="entry name" value="Integrase_catalytic"/>
</dbReference>
<organism evidence="8 9">
    <name type="scientific">Methylovorus glucosotrophus (strain SIP3-4)</name>
    <dbReference type="NCBI Taxonomy" id="582744"/>
    <lineage>
        <taxon>Bacteria</taxon>
        <taxon>Pseudomonadati</taxon>
        <taxon>Pseudomonadota</taxon>
        <taxon>Betaproteobacteria</taxon>
        <taxon>Nitrosomonadales</taxon>
        <taxon>Methylophilaceae</taxon>
        <taxon>Methylovorus</taxon>
    </lineage>
</organism>
<evidence type="ECO:0000259" key="7">
    <source>
        <dbReference type="PROSITE" id="PS51900"/>
    </source>
</evidence>
<dbReference type="PROSITE" id="PS51898">
    <property type="entry name" value="TYR_RECOMBINASE"/>
    <property type="match status" value="1"/>
</dbReference>
<sequence length="338" mass="39724">MLVLRNGIWQIHLMKPDGSKLRQSSKTTDKVLAQKLHDKISTELWEGRWIDRNQSGNMTLDAAFDKVMAQRWEKQRSWFSVIHNYNRFKKYLKGSTKLSEITRARLWEVIGEMREDEYTDGTINRSMAVISTILKTARDDWEVIVKIPKVPLLKVGRGRMRWLKDDEELPFLEWFRKQGDHDMVDLIEVLLETGCRVSEILRLKDTDVHINERRLYLGITKSGEEEYQPLSEYALQIFLRRYKIGVPPFEGVSRWGALSRFQTAKRHLGYADDHELVLHTMRHTCASRLVQSGVDLKRVQEYMRHKDINTTLIYAKLSSEENAKTASVFDKRRSGNRK</sequence>
<gene>
    <name evidence="8" type="ordered locus">Msip34_1463</name>
</gene>
<evidence type="ECO:0000259" key="6">
    <source>
        <dbReference type="PROSITE" id="PS51898"/>
    </source>
</evidence>
<dbReference type="PANTHER" id="PTHR30349:SF64">
    <property type="entry name" value="PROPHAGE INTEGRASE INTD-RELATED"/>
    <property type="match status" value="1"/>
</dbReference>
<dbReference type="InterPro" id="IPR011010">
    <property type="entry name" value="DNA_brk_join_enz"/>
</dbReference>
<dbReference type="STRING" id="582744.Msip34_1463"/>
<feature type="domain" description="Tyr recombinase" evidence="6">
    <location>
        <begin position="158"/>
        <end position="327"/>
    </location>
</feature>
<evidence type="ECO:0000256" key="4">
    <source>
        <dbReference type="ARBA" id="ARBA00023172"/>
    </source>
</evidence>
<dbReference type="RefSeq" id="WP_015830148.1">
    <property type="nucleotide sequence ID" value="NC_012969.1"/>
</dbReference>
<dbReference type="AlphaFoldDB" id="C6XDT3"/>